<name>A0A2G7FGB2_9EURO</name>
<dbReference type="Proteomes" id="UP000231358">
    <property type="component" value="Unassembled WGS sequence"/>
</dbReference>
<organism evidence="3 4">
    <name type="scientific">Aspergillus arachidicola</name>
    <dbReference type="NCBI Taxonomy" id="656916"/>
    <lineage>
        <taxon>Eukaryota</taxon>
        <taxon>Fungi</taxon>
        <taxon>Dikarya</taxon>
        <taxon>Ascomycota</taxon>
        <taxon>Pezizomycotina</taxon>
        <taxon>Eurotiomycetes</taxon>
        <taxon>Eurotiomycetidae</taxon>
        <taxon>Eurotiales</taxon>
        <taxon>Aspergillaceae</taxon>
        <taxon>Aspergillus</taxon>
        <taxon>Aspergillus subgen. Circumdati</taxon>
    </lineage>
</organism>
<sequence length="695" mass="75982">MGEFTPRPSDNKFTIGWVCALLKEYIAAREVLDEIYDERTGFLRAEDGANYYTRGRVGPHKVVIGCLPAGKYGLVSTSGVAEDMKRRFISIRLVLMVGIGGGVPNATTDVRLGDVVIGTRVVQYGFGKRTPEGFKITGETFSPAPEFRPSISALSMRLSNGTDLHANLEAIFDKSQPTRDTFRKPAAHTDRLYAPEYVHTRDCECTSEQIEWNPLLIQRPPRSNGLIRVHEGTIASADQVMKDAKTRDQLAHELEAICFEMEAAGLSDTFNWIAIRGICDYADAHKNDQWHGYAAAAAAVCAKELLLVIPPADSTPTKPPSDPEQWTFDLPDFMQLLEKTPSGIAKTVHSAFVGVCVLLAIFGQLIWSFYVWILSVAADVHSPAFNPPVKAAQLVEGHTQQFGGAPIHINIYVDQQAMSHTRRQSEANWIESPHPCPTEFSTVQWNGAGRDKVSGSTAELLQGVRALIGKEIGRNISISIPHDIGDPLSPIDSSCDPLERVPWQRQDAPNERTDSVSSASKPPVPPRSKKPSGYVSRRNTQIPVPNSMAKRNNHSAENKNHKSPESGEEVPEIVALINEFRGRASMTARGTLKGFGQNFQGVFIAEGRQILASGSFNQAVAQLGAPNVTLTYDNFEKLSGTYQINPDASYVGPTDLNISAADSNGNTVSLHSVLVPPAPSREIVTGFIRFSLDDE</sequence>
<dbReference type="PANTHER" id="PTHR46082:SF11">
    <property type="entry name" value="AAA+ ATPASE DOMAIN-CONTAINING PROTEIN-RELATED"/>
    <property type="match status" value="1"/>
</dbReference>
<feature type="domain" description="Nucleoside phosphorylase" evidence="2">
    <location>
        <begin position="47"/>
        <end position="290"/>
    </location>
</feature>
<proteinExistence type="predicted"/>
<accession>A0A2G7FGB2</accession>
<dbReference type="InterPro" id="IPR053137">
    <property type="entry name" value="NLR-like"/>
</dbReference>
<dbReference type="InterPro" id="IPR000845">
    <property type="entry name" value="Nucleoside_phosphorylase_d"/>
</dbReference>
<evidence type="ECO:0000313" key="4">
    <source>
        <dbReference type="Proteomes" id="UP000231358"/>
    </source>
</evidence>
<evidence type="ECO:0000313" key="3">
    <source>
        <dbReference type="EMBL" id="PIG79345.1"/>
    </source>
</evidence>
<dbReference type="EMBL" id="NEXV01000689">
    <property type="protein sequence ID" value="PIG79345.1"/>
    <property type="molecule type" value="Genomic_DNA"/>
</dbReference>
<evidence type="ECO:0000259" key="2">
    <source>
        <dbReference type="Pfam" id="PF01048"/>
    </source>
</evidence>
<dbReference type="InterPro" id="IPR035994">
    <property type="entry name" value="Nucleoside_phosphorylase_sf"/>
</dbReference>
<comment type="caution">
    <text evidence="3">The sequence shown here is derived from an EMBL/GenBank/DDBJ whole genome shotgun (WGS) entry which is preliminary data.</text>
</comment>
<dbReference type="GO" id="GO:0009116">
    <property type="term" value="P:nucleoside metabolic process"/>
    <property type="evidence" value="ECO:0007669"/>
    <property type="project" value="InterPro"/>
</dbReference>
<feature type="compositionally biased region" description="Basic and acidic residues" evidence="1">
    <location>
        <begin position="554"/>
        <end position="565"/>
    </location>
</feature>
<reference evidence="3 4" key="1">
    <citation type="submission" date="2017-05" db="EMBL/GenBank/DDBJ databases">
        <title>Genome sequence for an aflatoxigenic pathogen of Argentinian peanut, Aspergillus arachidicola.</title>
        <authorList>
            <person name="Moore G."/>
            <person name="Beltz S.B."/>
            <person name="Mack B.M."/>
        </authorList>
    </citation>
    <scope>NUCLEOTIDE SEQUENCE [LARGE SCALE GENOMIC DNA]</scope>
    <source>
        <strain evidence="3 4">CBS 117610</strain>
    </source>
</reference>
<feature type="region of interest" description="Disordered" evidence="1">
    <location>
        <begin position="506"/>
        <end position="569"/>
    </location>
</feature>
<dbReference type="Pfam" id="PF01048">
    <property type="entry name" value="PNP_UDP_1"/>
    <property type="match status" value="1"/>
</dbReference>
<dbReference type="SUPFAM" id="SSF53167">
    <property type="entry name" value="Purine and uridine phosphorylases"/>
    <property type="match status" value="1"/>
</dbReference>
<keyword evidence="4" id="KW-1185">Reference proteome</keyword>
<dbReference type="PANTHER" id="PTHR46082">
    <property type="entry name" value="ATP/GTP-BINDING PROTEIN-RELATED"/>
    <property type="match status" value="1"/>
</dbReference>
<evidence type="ECO:0000256" key="1">
    <source>
        <dbReference type="SAM" id="MobiDB-lite"/>
    </source>
</evidence>
<gene>
    <name evidence="3" type="ORF">AARAC_009107</name>
</gene>
<dbReference type="Gene3D" id="3.40.50.1580">
    <property type="entry name" value="Nucleoside phosphorylase domain"/>
    <property type="match status" value="1"/>
</dbReference>
<protein>
    <recommendedName>
        <fullName evidence="2">Nucleoside phosphorylase domain-containing protein</fullName>
    </recommendedName>
</protein>
<dbReference type="STRING" id="656916.A0A2G7FGB2"/>
<dbReference type="GO" id="GO:0003824">
    <property type="term" value="F:catalytic activity"/>
    <property type="evidence" value="ECO:0007669"/>
    <property type="project" value="InterPro"/>
</dbReference>
<feature type="region of interest" description="Disordered" evidence="1">
    <location>
        <begin position="479"/>
        <end position="498"/>
    </location>
</feature>
<dbReference type="AlphaFoldDB" id="A0A2G7FGB2"/>